<dbReference type="EMBL" id="JAIWYP010000009">
    <property type="protein sequence ID" value="KAH3776374.1"/>
    <property type="molecule type" value="Genomic_DNA"/>
</dbReference>
<dbReference type="Proteomes" id="UP000828390">
    <property type="component" value="Unassembled WGS sequence"/>
</dbReference>
<reference evidence="9" key="2">
    <citation type="submission" date="2020-11" db="EMBL/GenBank/DDBJ databases">
        <authorList>
            <person name="McCartney M.A."/>
            <person name="Auch B."/>
            <person name="Kono T."/>
            <person name="Mallez S."/>
            <person name="Becker A."/>
            <person name="Gohl D.M."/>
            <person name="Silverstein K.A.T."/>
            <person name="Koren S."/>
            <person name="Bechman K.B."/>
            <person name="Herman A."/>
            <person name="Abrahante J.E."/>
            <person name="Garbe J."/>
        </authorList>
    </citation>
    <scope>NUCLEOTIDE SEQUENCE</scope>
    <source>
        <strain evidence="9">Duluth1</strain>
        <tissue evidence="9">Whole animal</tissue>
    </source>
</reference>
<keyword evidence="6" id="KW-0560">Oxidoreductase</keyword>
<dbReference type="AlphaFoldDB" id="A0A9D4IKI9"/>
<evidence type="ECO:0000313" key="9">
    <source>
        <dbReference type="EMBL" id="KAH3776374.1"/>
    </source>
</evidence>
<dbReference type="Pfam" id="PF01266">
    <property type="entry name" value="DAO"/>
    <property type="match status" value="1"/>
</dbReference>
<dbReference type="SUPFAM" id="SSF51971">
    <property type="entry name" value="Nucleotide-binding domain"/>
    <property type="match status" value="1"/>
</dbReference>
<evidence type="ECO:0000256" key="6">
    <source>
        <dbReference type="ARBA" id="ARBA00023002"/>
    </source>
</evidence>
<dbReference type="SUPFAM" id="SSF54373">
    <property type="entry name" value="FAD-linked reductases, C-terminal domain"/>
    <property type="match status" value="1"/>
</dbReference>
<dbReference type="Gene3D" id="3.40.50.720">
    <property type="entry name" value="NAD(P)-binding Rossmann-like Domain"/>
    <property type="match status" value="1"/>
</dbReference>
<evidence type="ECO:0000256" key="7">
    <source>
        <dbReference type="PIRSR" id="PIRSR000189-1"/>
    </source>
</evidence>
<evidence type="ECO:0000313" key="10">
    <source>
        <dbReference type="Proteomes" id="UP000828390"/>
    </source>
</evidence>
<comment type="caution">
    <text evidence="9">The sequence shown here is derived from an EMBL/GenBank/DDBJ whole genome shotgun (WGS) entry which is preliminary data.</text>
</comment>
<gene>
    <name evidence="9" type="ORF">DPMN_177797</name>
</gene>
<comment type="similarity">
    <text evidence="3">Belongs to the DAMOX/DASOX family.</text>
</comment>
<accession>A0A9D4IKI9</accession>
<feature type="binding site" evidence="7">
    <location>
        <begin position="41"/>
        <end position="42"/>
    </location>
    <ligand>
        <name>FAD</name>
        <dbReference type="ChEBI" id="CHEBI:57692"/>
    </ligand>
</feature>
<evidence type="ECO:0000259" key="8">
    <source>
        <dbReference type="Pfam" id="PF01266"/>
    </source>
</evidence>
<dbReference type="Gene3D" id="3.30.9.10">
    <property type="entry name" value="D-Amino Acid Oxidase, subunit A, domain 2"/>
    <property type="match status" value="1"/>
</dbReference>
<evidence type="ECO:0000256" key="2">
    <source>
        <dbReference type="ARBA" id="ARBA00004253"/>
    </source>
</evidence>
<dbReference type="OrthoDB" id="2015447at2759"/>
<dbReference type="GO" id="GO:0005782">
    <property type="term" value="C:peroxisomal matrix"/>
    <property type="evidence" value="ECO:0007669"/>
    <property type="project" value="UniProtKB-SubCell"/>
</dbReference>
<feature type="binding site" evidence="7">
    <location>
        <position position="279"/>
    </location>
    <ligand>
        <name>D-dopa</name>
        <dbReference type="ChEBI" id="CHEBI:149689"/>
    </ligand>
</feature>
<dbReference type="PANTHER" id="PTHR11530">
    <property type="entry name" value="D-AMINO ACID OXIDASE"/>
    <property type="match status" value="1"/>
</dbReference>
<dbReference type="GO" id="GO:0071949">
    <property type="term" value="F:FAD binding"/>
    <property type="evidence" value="ECO:0007669"/>
    <property type="project" value="InterPro"/>
</dbReference>
<keyword evidence="5 7" id="KW-0274">FAD</keyword>
<comment type="cofactor">
    <cofactor evidence="1 7">
        <name>FAD</name>
        <dbReference type="ChEBI" id="CHEBI:57692"/>
    </cofactor>
</comment>
<feature type="binding site" evidence="7">
    <location>
        <position position="166"/>
    </location>
    <ligand>
        <name>FAD</name>
        <dbReference type="ChEBI" id="CHEBI:57692"/>
    </ligand>
</feature>
<dbReference type="GO" id="GO:0019478">
    <property type="term" value="P:D-amino acid catabolic process"/>
    <property type="evidence" value="ECO:0007669"/>
    <property type="project" value="TreeGrafter"/>
</dbReference>
<comment type="subcellular location">
    <subcellularLocation>
        <location evidence="2">Peroxisome matrix</location>
    </subcellularLocation>
</comment>
<reference evidence="9" key="1">
    <citation type="journal article" date="2019" name="bioRxiv">
        <title>The Genome of the Zebra Mussel, Dreissena polymorpha: A Resource for Invasive Species Research.</title>
        <authorList>
            <person name="McCartney M.A."/>
            <person name="Auch B."/>
            <person name="Kono T."/>
            <person name="Mallez S."/>
            <person name="Zhang Y."/>
            <person name="Obille A."/>
            <person name="Becker A."/>
            <person name="Abrahante J.E."/>
            <person name="Garbe J."/>
            <person name="Badalamenti J.P."/>
            <person name="Herman A."/>
            <person name="Mangelson H."/>
            <person name="Liachko I."/>
            <person name="Sullivan S."/>
            <person name="Sone E.D."/>
            <person name="Koren S."/>
            <person name="Silverstein K.A.T."/>
            <person name="Beckman K.B."/>
            <person name="Gohl D.M."/>
        </authorList>
    </citation>
    <scope>NUCLEOTIDE SEQUENCE</scope>
    <source>
        <strain evidence="9">Duluth1</strain>
        <tissue evidence="9">Whole animal</tissue>
    </source>
</reference>
<dbReference type="InterPro" id="IPR023209">
    <property type="entry name" value="DAO"/>
</dbReference>
<feature type="binding site" evidence="7">
    <location>
        <position position="223"/>
    </location>
    <ligand>
        <name>D-dopa</name>
        <dbReference type="ChEBI" id="CHEBI:149689"/>
    </ligand>
</feature>
<feature type="domain" description="FAD dependent oxidoreductase" evidence="8">
    <location>
        <begin position="3"/>
        <end position="324"/>
    </location>
</feature>
<evidence type="ECO:0000256" key="5">
    <source>
        <dbReference type="ARBA" id="ARBA00022827"/>
    </source>
</evidence>
<sequence length="347" mass="38775">MYDIVVLGAGAVGLSTAVCIQNALPGRQVTIIADKFTTETTSHGAAGIFRPTTEKTPVKSLEQFRKWCTDSFAWFHLLNTELDPAQTGVSRVTGYQFLEQPSEKLPFHHDIIYNFRTLTDQELKSLPGNHKAGWTYTTLMIESRRYLPWLTKRFLSQGGTLESRTVNDIRSFAGRCSVLVNCCGLGAAPLCNDPDVFPVRGHLVRVLAPWMKHFYVWDGGDSYIYPGQDNIAIGGTRHVGEYDVIKDADYWFKDVLDRSTRLFPALKDAHIDRKWVGLRPHRTYLRLETETVRCGEQTLKVVHNYGHGANGIALSWGTSLEAAALVRQTSVAAATLVRQTSSVNSKL</sequence>
<evidence type="ECO:0000256" key="3">
    <source>
        <dbReference type="ARBA" id="ARBA00006730"/>
    </source>
</evidence>
<name>A0A9D4IKI9_DREPO</name>
<keyword evidence="10" id="KW-1185">Reference proteome</keyword>
<dbReference type="PIRSF" id="PIRSF000189">
    <property type="entry name" value="D-aa_oxidase"/>
    <property type="match status" value="1"/>
</dbReference>
<evidence type="ECO:0000256" key="1">
    <source>
        <dbReference type="ARBA" id="ARBA00001974"/>
    </source>
</evidence>
<dbReference type="PANTHER" id="PTHR11530:SF11">
    <property type="entry name" value="D-ASPARTATE OXIDASE"/>
    <property type="match status" value="1"/>
</dbReference>
<organism evidence="9 10">
    <name type="scientific">Dreissena polymorpha</name>
    <name type="common">Zebra mussel</name>
    <name type="synonym">Mytilus polymorpha</name>
    <dbReference type="NCBI Taxonomy" id="45954"/>
    <lineage>
        <taxon>Eukaryota</taxon>
        <taxon>Metazoa</taxon>
        <taxon>Spiralia</taxon>
        <taxon>Lophotrochozoa</taxon>
        <taxon>Mollusca</taxon>
        <taxon>Bivalvia</taxon>
        <taxon>Autobranchia</taxon>
        <taxon>Heteroconchia</taxon>
        <taxon>Euheterodonta</taxon>
        <taxon>Imparidentia</taxon>
        <taxon>Neoheterodontei</taxon>
        <taxon>Myida</taxon>
        <taxon>Dreissenoidea</taxon>
        <taxon>Dreissenidae</taxon>
        <taxon>Dreissena</taxon>
    </lineage>
</organism>
<proteinExistence type="inferred from homology"/>
<dbReference type="GO" id="GO:0003884">
    <property type="term" value="F:D-amino-acid oxidase activity"/>
    <property type="evidence" value="ECO:0007669"/>
    <property type="project" value="InterPro"/>
</dbReference>
<evidence type="ECO:0000256" key="4">
    <source>
        <dbReference type="ARBA" id="ARBA00022630"/>
    </source>
</evidence>
<keyword evidence="4" id="KW-0285">Flavoprotein</keyword>
<dbReference type="InterPro" id="IPR006076">
    <property type="entry name" value="FAD-dep_OxRdtase"/>
</dbReference>
<protein>
    <recommendedName>
        <fullName evidence="8">FAD dependent oxidoreductase domain-containing protein</fullName>
    </recommendedName>
</protein>